<evidence type="ECO:0000313" key="3">
    <source>
        <dbReference type="Proteomes" id="UP000245506"/>
    </source>
</evidence>
<dbReference type="CDD" id="cd07998">
    <property type="entry name" value="WGR_DNA_ligase"/>
    <property type="match status" value="1"/>
</dbReference>
<dbReference type="AlphaFoldDB" id="A0A317C4R4"/>
<dbReference type="Gene3D" id="2.20.140.10">
    <property type="entry name" value="WGR domain"/>
    <property type="match status" value="1"/>
</dbReference>
<dbReference type="RefSeq" id="WP_109825491.1">
    <property type="nucleotide sequence ID" value="NZ_QGKL01000042.1"/>
</dbReference>
<dbReference type="InterPro" id="IPR008893">
    <property type="entry name" value="WGR_domain"/>
</dbReference>
<dbReference type="InterPro" id="IPR011989">
    <property type="entry name" value="ARM-like"/>
</dbReference>
<dbReference type="InterPro" id="IPR016024">
    <property type="entry name" value="ARM-type_fold"/>
</dbReference>
<proteinExistence type="predicted"/>
<evidence type="ECO:0000313" key="2">
    <source>
        <dbReference type="EMBL" id="PWQ93568.1"/>
    </source>
</evidence>
<feature type="domain" description="WGR" evidence="1">
    <location>
        <begin position="1"/>
        <end position="92"/>
    </location>
</feature>
<dbReference type="EMBL" id="QGKL01000042">
    <property type="protein sequence ID" value="PWQ93568.1"/>
    <property type="molecule type" value="Genomic_DNA"/>
</dbReference>
<dbReference type="Gene3D" id="1.25.10.10">
    <property type="entry name" value="Leucine-rich Repeat Variant"/>
    <property type="match status" value="1"/>
</dbReference>
<accession>A0A317C4R4</accession>
<name>A0A317C4R4_9GAMM</name>
<protein>
    <recommendedName>
        <fullName evidence="1">WGR domain-containing protein</fullName>
    </recommendedName>
</protein>
<dbReference type="Proteomes" id="UP000245506">
    <property type="component" value="Unassembled WGS sequence"/>
</dbReference>
<organism evidence="2 3">
    <name type="scientific">Leucothrix arctica</name>
    <dbReference type="NCBI Taxonomy" id="1481894"/>
    <lineage>
        <taxon>Bacteria</taxon>
        <taxon>Pseudomonadati</taxon>
        <taxon>Pseudomonadota</taxon>
        <taxon>Gammaproteobacteria</taxon>
        <taxon>Thiotrichales</taxon>
        <taxon>Thiotrichaceae</taxon>
        <taxon>Leucothrix</taxon>
    </lineage>
</organism>
<keyword evidence="3" id="KW-1185">Reference proteome</keyword>
<dbReference type="OrthoDB" id="435394at2"/>
<gene>
    <name evidence="2" type="ORF">DKT75_18285</name>
</gene>
<evidence type="ECO:0000259" key="1">
    <source>
        <dbReference type="PROSITE" id="PS51977"/>
    </source>
</evidence>
<dbReference type="SUPFAM" id="SSF48371">
    <property type="entry name" value="ARM repeat"/>
    <property type="match status" value="1"/>
</dbReference>
<reference evidence="2 3" key="1">
    <citation type="submission" date="2018-05" db="EMBL/GenBank/DDBJ databases">
        <title>Leucothrix arctica sp. nov., isolated from Arctic seawater.</title>
        <authorList>
            <person name="Choi A."/>
            <person name="Baek K."/>
        </authorList>
    </citation>
    <scope>NUCLEOTIDE SEQUENCE [LARGE SCALE GENOMIC DNA]</scope>
    <source>
        <strain evidence="2 3">IMCC9719</strain>
    </source>
</reference>
<comment type="caution">
    <text evidence="2">The sequence shown here is derived from an EMBL/GenBank/DDBJ whole genome shotgun (WGS) entry which is preliminary data.</text>
</comment>
<sequence length="1030" mass="118284">MKKINFSNLSFQEGKSDKVYEVDLIEQMSRESERYFVNFRYGHRGANLREGTKTTQPVSLEQAEQLFASVVVSKMNKGYVVTSGDNPLEDAQSEVTDSIAIDPADISKHQQTVYQRFLESRDNKSEEGRCNRLIWRLGELEMASAVPALLDTLHKTKLKEVIRTYSLIWSLGRCKDSAAFETVNNIAQSNEYALHIRRMALQAAWHLSPPTEQAGFLEECFKQVPTSLQTLSDASALLAWAQEHKSKKYRTKDQSDFWFVCLYLKAKSDPSLRQSLLELCRIAPLEFGSTWLIRLFFKVAEFELDAELLAVLTMRIETSSKRYYDWNTSRYENQTWQHSGREYFRLRSWRLLRRLGELNNPNYVPVAAALLQQYDDDNSQIRSIKKYSWDGGYRTETFKLPRFSGHIAFQHALNLNSENCRPMPSGKYWYKKTDTEETKRVEAFPHLWDQQPAAFIDCLARSRSAEVHHFALRGLADHPAVLPMVSVNDWVRVLCSAFSASVVFARTQLEKYHSAALTNMDVLRKITRAQTLEARTYAHELLARVPDNQLLNNVDWHVDLITSVYADNREQAKGYHNRYPHAGEKQQLLLGKLVSYAQHIGNDNIPEDDILQSLRWNITTPLADTTKTLSFSVIRDLIKHPVIEVQRLGAAILVARKDKPSDIPEDVFLALIESEDPEIRAAGVNLLGNMKDSELAEMTELLASLLVSTDKPVRIQAQQIIQRIAKSNNSFNAEVLPLLIDEAFKAEPDEGVHDQMVECITHDLESAWKTVDKDQLWRLLMAQSRTAQRVGAVILQPRPYREYTVKQWARLGKHLSQTTRQWARDAYTNNVSKVRDDLTSGLRLLDTGWLDTRSFALEYFRENMTERDWTEDHFVFLCDSTRDDVQRLGRDLLREFFKEEQGESYLLKLSQHPTRNVQLFASEFLQNHAAGKPVVIRELNQYFITVLSSVNQARVAKDRVLSFLLAEARKDKAVAEQVSELLDRQSVTVAIQDKAGLIQAMLSLKQQYPDIKLPLTATPLPIRGTQQEVM</sequence>
<dbReference type="PROSITE" id="PS51977">
    <property type="entry name" value="WGR"/>
    <property type="match status" value="1"/>
</dbReference>